<evidence type="ECO:0000256" key="1">
    <source>
        <dbReference type="ARBA" id="ARBA00004156"/>
    </source>
</evidence>
<evidence type="ECO:0000259" key="11">
    <source>
        <dbReference type="PROSITE" id="PS51886"/>
    </source>
</evidence>
<evidence type="ECO:0000256" key="4">
    <source>
        <dbReference type="ARBA" id="ARBA00014206"/>
    </source>
</evidence>
<dbReference type="GO" id="GO:0045202">
    <property type="term" value="C:synapse"/>
    <property type="evidence" value="ECO:0007669"/>
    <property type="project" value="UniProtKB-SubCell"/>
</dbReference>
<protein>
    <recommendedName>
        <fullName evidence="4">TBC1 domain family member 24</fullName>
    </recommendedName>
</protein>
<feature type="non-terminal residue" evidence="12">
    <location>
        <position position="1"/>
    </location>
</feature>
<comment type="subcellular location">
    <subcellularLocation>
        <location evidence="1">Cytoplasmic vesicle membrane</location>
    </subcellularLocation>
    <subcellularLocation>
        <location evidence="2">Endomembrane system</location>
        <topology evidence="2">Peripheral membrane protein</topology>
    </subcellularLocation>
    <subcellularLocation>
        <location evidence="8">Synapse</location>
    </subcellularLocation>
</comment>
<evidence type="ECO:0000256" key="7">
    <source>
        <dbReference type="ARBA" id="ARBA00023329"/>
    </source>
</evidence>
<keyword evidence="7" id="KW-0968">Cytoplasmic vesicle</keyword>
<dbReference type="GO" id="GO:0012505">
    <property type="term" value="C:endomembrane system"/>
    <property type="evidence" value="ECO:0007669"/>
    <property type="project" value="UniProtKB-SubCell"/>
</dbReference>
<dbReference type="Proteomes" id="UP000640999">
    <property type="component" value="Unassembled WGS sequence"/>
</dbReference>
<keyword evidence="6" id="KW-0472">Membrane</keyword>
<evidence type="ECO:0000256" key="8">
    <source>
        <dbReference type="ARBA" id="ARBA00034103"/>
    </source>
</evidence>
<dbReference type="PANTHER" id="PTHR23354">
    <property type="entry name" value="NUCLEOLAR PROTEIN 7/ESTROGEN RECEPTOR COACTIVATOR-RELATED"/>
    <property type="match status" value="1"/>
</dbReference>
<evidence type="ECO:0000256" key="10">
    <source>
        <dbReference type="SAM" id="MobiDB-lite"/>
    </source>
</evidence>
<dbReference type="PANTHER" id="PTHR23354:SF124">
    <property type="entry name" value="TBC1 DOMAIN FAMILY MEMBER 24"/>
    <property type="match status" value="1"/>
</dbReference>
<dbReference type="AlphaFoldDB" id="A0A850VEY6"/>
<organism evidence="12 13">
    <name type="scientific">Chloropsis hardwickii</name>
    <dbReference type="NCBI Taxonomy" id="667144"/>
    <lineage>
        <taxon>Eukaryota</taxon>
        <taxon>Metazoa</taxon>
        <taxon>Chordata</taxon>
        <taxon>Craniata</taxon>
        <taxon>Vertebrata</taxon>
        <taxon>Euteleostomi</taxon>
        <taxon>Archelosauria</taxon>
        <taxon>Archosauria</taxon>
        <taxon>Dinosauria</taxon>
        <taxon>Saurischia</taxon>
        <taxon>Theropoda</taxon>
        <taxon>Coelurosauria</taxon>
        <taxon>Aves</taxon>
        <taxon>Neognathae</taxon>
        <taxon>Neoaves</taxon>
        <taxon>Telluraves</taxon>
        <taxon>Australaves</taxon>
        <taxon>Passeriformes</taxon>
        <taxon>Corvoidea</taxon>
        <taxon>Irenidae</taxon>
        <taxon>Chloropsis</taxon>
    </lineage>
</organism>
<comment type="function">
    <text evidence="9">May act as a GTPase-activating protein for Rab family protein(s). Involved in neuronal projections development, probably through a negative modulation of ARF6 function. Involved in the regulation of synaptic vesicle trafficking.</text>
</comment>
<keyword evidence="5" id="KW-0770">Synapse</keyword>
<dbReference type="SMART" id="SM00584">
    <property type="entry name" value="TLDc"/>
    <property type="match status" value="1"/>
</dbReference>
<dbReference type="EMBL" id="WEIW01005543">
    <property type="protein sequence ID" value="NWH42019.1"/>
    <property type="molecule type" value="Genomic_DNA"/>
</dbReference>
<evidence type="ECO:0000256" key="9">
    <source>
        <dbReference type="ARBA" id="ARBA00046245"/>
    </source>
</evidence>
<evidence type="ECO:0000313" key="13">
    <source>
        <dbReference type="Proteomes" id="UP000640999"/>
    </source>
</evidence>
<evidence type="ECO:0000256" key="5">
    <source>
        <dbReference type="ARBA" id="ARBA00023018"/>
    </source>
</evidence>
<reference evidence="12" key="1">
    <citation type="submission" date="2019-10" db="EMBL/GenBank/DDBJ databases">
        <title>Bird 10,000 Genomes (B10K) Project - Family phase.</title>
        <authorList>
            <person name="Zhang G."/>
        </authorList>
    </citation>
    <scope>NUCLEOTIDE SEQUENCE</scope>
    <source>
        <strain evidence="12">B10K-IZ-033-78</strain>
        <tissue evidence="12">Muscle</tissue>
    </source>
</reference>
<dbReference type="OrthoDB" id="10065050at2759"/>
<gene>
    <name evidence="12" type="primary">Tbc1d24_1</name>
    <name evidence="12" type="ORF">CHLHAR_R04062</name>
</gene>
<dbReference type="InterPro" id="IPR000195">
    <property type="entry name" value="Rab-GAP-TBC_dom"/>
</dbReference>
<feature type="domain" description="TLDc" evidence="11">
    <location>
        <begin position="311"/>
        <end position="575"/>
    </location>
</feature>
<evidence type="ECO:0000256" key="3">
    <source>
        <dbReference type="ARBA" id="ARBA00011546"/>
    </source>
</evidence>
<keyword evidence="13" id="KW-1185">Reference proteome</keyword>
<dbReference type="SUPFAM" id="SSF47923">
    <property type="entry name" value="Ypt/Rab-GAP domain of gyp1p"/>
    <property type="match status" value="1"/>
</dbReference>
<name>A0A850VEY6_9CORV</name>
<evidence type="ECO:0000256" key="6">
    <source>
        <dbReference type="ARBA" id="ARBA00023136"/>
    </source>
</evidence>
<dbReference type="PROSITE" id="PS51886">
    <property type="entry name" value="TLDC"/>
    <property type="match status" value="1"/>
</dbReference>
<comment type="caution">
    <text evidence="12">The sequence shown here is derived from an EMBL/GenBank/DDBJ whole genome shotgun (WGS) entry which is preliminary data.</text>
</comment>
<dbReference type="Pfam" id="PF00566">
    <property type="entry name" value="RabGAP-TBC"/>
    <property type="match status" value="1"/>
</dbReference>
<dbReference type="InterPro" id="IPR035969">
    <property type="entry name" value="Rab-GAP_TBC_sf"/>
</dbReference>
<dbReference type="Pfam" id="PF07534">
    <property type="entry name" value="TLD"/>
    <property type="match status" value="1"/>
</dbReference>
<dbReference type="GO" id="GO:0030659">
    <property type="term" value="C:cytoplasmic vesicle membrane"/>
    <property type="evidence" value="ECO:0007669"/>
    <property type="project" value="UniProtKB-SubCell"/>
</dbReference>
<proteinExistence type="predicted"/>
<feature type="non-terminal residue" evidence="12">
    <location>
        <position position="577"/>
    </location>
</feature>
<comment type="subunit">
    <text evidence="3">Interacts with ARF6.</text>
</comment>
<feature type="compositionally biased region" description="Low complexity" evidence="10">
    <location>
        <begin position="473"/>
        <end position="489"/>
    </location>
</feature>
<dbReference type="InterPro" id="IPR006571">
    <property type="entry name" value="TLDc_dom"/>
</dbReference>
<evidence type="ECO:0000256" key="2">
    <source>
        <dbReference type="ARBA" id="ARBA00004184"/>
    </source>
</evidence>
<feature type="region of interest" description="Disordered" evidence="10">
    <location>
        <begin position="458"/>
        <end position="495"/>
    </location>
</feature>
<evidence type="ECO:0000313" key="12">
    <source>
        <dbReference type="EMBL" id="NWH42019.1"/>
    </source>
</evidence>
<sequence length="577" mass="62774">VLGPSPVTIVVTSEADTWDIDTSPCPGCGQFVDWDKMPEPRGPAQIPRDVLGRPLKELKRLAREGCWARSHAGRARLYPRLIQQVPCRLVTPDALVYRDVAARLFGKPSVSSHPLPEFLEGCPMPTYCLSPHGVTALKKILICVGALFPDITHSPLLPGLAALLLHYSDDEAQCFESLARLIASNAPHAAYIDQSFLAHQASCMTFGDLASKHCPAAHKLIAGAADNVLEVYSEWLSWLFPGLPFGYAVRVLDVFLLEGQKVLYRIALALLKQFRLSVAPAGLQGSDIKAELQAFVRNIAQHVTVEKLLERAFGIRLFSRKEIWLLHMANRKALVERGITVGAGTAGFGFGMGSAGGSWHGRIWGSDSPGHGAEPLPCRARGDARRSRGWLCSRPSPELPVLSPKVCGAFLSSDWSERKKSGATGGFFGTGECFVFSVRPEAEKYEWVLIKKPELAKAVPRSRQRSPSPAPESLLGSSPDSRSSSPNLLAVPSPQRRGRLSPFLAVRHFLLPSKTASMFMSGSRDGIVIGGGGGQALSLDANLLWGHTEHCETFDNPPLCQENFQVQLLEAWGFQKA</sequence>
<dbReference type="Gene3D" id="1.10.472.80">
    <property type="entry name" value="Ypt/Rab-GAP domain of gyp1p, domain 3"/>
    <property type="match status" value="1"/>
</dbReference>
<accession>A0A850VEY6</accession>